<sequence length="80" mass="9287">MAEVQLLMRFFAFKKAGLSGVGEGRRVNKFKLESGMTVYLELFKPSILSDYEPLKYTKIQKELNNKTTKESHVQFLEKLL</sequence>
<dbReference type="InParanoid" id="A7ERF2"/>
<evidence type="ECO:0000313" key="1">
    <source>
        <dbReference type="EMBL" id="EDN92044.1"/>
    </source>
</evidence>
<dbReference type="EMBL" id="CH476630">
    <property type="protein sequence ID" value="EDN92044.1"/>
    <property type="molecule type" value="Genomic_DNA"/>
</dbReference>
<dbReference type="GeneID" id="5487446"/>
<proteinExistence type="predicted"/>
<dbReference type="KEGG" id="ssl:SS1G_07906"/>
<reference evidence="2" key="1">
    <citation type="journal article" date="2011" name="PLoS Genet.">
        <title>Genomic analysis of the necrotrophic fungal pathogens Sclerotinia sclerotiorum and Botrytis cinerea.</title>
        <authorList>
            <person name="Amselem J."/>
            <person name="Cuomo C.A."/>
            <person name="van Kan J.A."/>
            <person name="Viaud M."/>
            <person name="Benito E.P."/>
            <person name="Couloux A."/>
            <person name="Coutinho P.M."/>
            <person name="de Vries R.P."/>
            <person name="Dyer P.S."/>
            <person name="Fillinger S."/>
            <person name="Fournier E."/>
            <person name="Gout L."/>
            <person name="Hahn M."/>
            <person name="Kohn L."/>
            <person name="Lapalu N."/>
            <person name="Plummer K.M."/>
            <person name="Pradier J.M."/>
            <person name="Quevillon E."/>
            <person name="Sharon A."/>
            <person name="Simon A."/>
            <person name="ten Have A."/>
            <person name="Tudzynski B."/>
            <person name="Tudzynski P."/>
            <person name="Wincker P."/>
            <person name="Andrew M."/>
            <person name="Anthouard V."/>
            <person name="Beever R.E."/>
            <person name="Beffa R."/>
            <person name="Benoit I."/>
            <person name="Bouzid O."/>
            <person name="Brault B."/>
            <person name="Chen Z."/>
            <person name="Choquer M."/>
            <person name="Collemare J."/>
            <person name="Cotton P."/>
            <person name="Danchin E.G."/>
            <person name="Da Silva C."/>
            <person name="Gautier A."/>
            <person name="Giraud C."/>
            <person name="Giraud T."/>
            <person name="Gonzalez C."/>
            <person name="Grossetete S."/>
            <person name="Guldener U."/>
            <person name="Henrissat B."/>
            <person name="Howlett B.J."/>
            <person name="Kodira C."/>
            <person name="Kretschmer M."/>
            <person name="Lappartient A."/>
            <person name="Leroch M."/>
            <person name="Levis C."/>
            <person name="Mauceli E."/>
            <person name="Neuveglise C."/>
            <person name="Oeser B."/>
            <person name="Pearson M."/>
            <person name="Poulain J."/>
            <person name="Poussereau N."/>
            <person name="Quesneville H."/>
            <person name="Rascle C."/>
            <person name="Schumacher J."/>
            <person name="Segurens B."/>
            <person name="Sexton A."/>
            <person name="Silva E."/>
            <person name="Sirven C."/>
            <person name="Soanes D.M."/>
            <person name="Talbot N.J."/>
            <person name="Templeton M."/>
            <person name="Yandava C."/>
            <person name="Yarden O."/>
            <person name="Zeng Q."/>
            <person name="Rollins J.A."/>
            <person name="Lebrun M.H."/>
            <person name="Dickman M."/>
        </authorList>
    </citation>
    <scope>NUCLEOTIDE SEQUENCE [LARGE SCALE GENOMIC DNA]</scope>
    <source>
        <strain evidence="2">ATCC 18683 / 1980 / Ss-1</strain>
    </source>
</reference>
<dbReference type="AlphaFoldDB" id="A7ERF2"/>
<dbReference type="RefSeq" id="XP_001591280.1">
    <property type="nucleotide sequence ID" value="XM_001591230.1"/>
</dbReference>
<name>A7ERF2_SCLS1</name>
<accession>A7ERF2</accession>
<dbReference type="Proteomes" id="UP000001312">
    <property type="component" value="Unassembled WGS sequence"/>
</dbReference>
<evidence type="ECO:0000313" key="2">
    <source>
        <dbReference type="Proteomes" id="UP000001312"/>
    </source>
</evidence>
<organism evidence="1 2">
    <name type="scientific">Sclerotinia sclerotiorum (strain ATCC 18683 / 1980 / Ss-1)</name>
    <name type="common">White mold</name>
    <name type="synonym">Whetzelinia sclerotiorum</name>
    <dbReference type="NCBI Taxonomy" id="665079"/>
    <lineage>
        <taxon>Eukaryota</taxon>
        <taxon>Fungi</taxon>
        <taxon>Dikarya</taxon>
        <taxon>Ascomycota</taxon>
        <taxon>Pezizomycotina</taxon>
        <taxon>Leotiomycetes</taxon>
        <taxon>Helotiales</taxon>
        <taxon>Sclerotiniaceae</taxon>
        <taxon>Sclerotinia</taxon>
    </lineage>
</organism>
<protein>
    <submittedName>
        <fullName evidence="1">Uncharacterized protein</fullName>
    </submittedName>
</protein>
<keyword evidence="2" id="KW-1185">Reference proteome</keyword>
<gene>
    <name evidence="1" type="ORF">SS1G_07906</name>
</gene>